<accession>A0AA88WTC2</accession>
<keyword evidence="4" id="KW-1185">Reference proteome</keyword>
<comment type="caution">
    <text evidence="3">The sequence shown here is derived from an EMBL/GenBank/DDBJ whole genome shotgun (WGS) entry which is preliminary data.</text>
</comment>
<dbReference type="InterPro" id="IPR038741">
    <property type="entry name" value="AP5B1"/>
</dbReference>
<dbReference type="InterPro" id="IPR048981">
    <property type="entry name" value="AP5B1_C"/>
</dbReference>
<reference evidence="3" key="1">
    <citation type="submission" date="2022-12" db="EMBL/GenBank/DDBJ databases">
        <title>Draft genome assemblies for two species of Escallonia (Escalloniales).</title>
        <authorList>
            <person name="Chanderbali A."/>
            <person name="Dervinis C."/>
            <person name="Anghel I."/>
            <person name="Soltis D."/>
            <person name="Soltis P."/>
            <person name="Zapata F."/>
        </authorList>
    </citation>
    <scope>NUCLEOTIDE SEQUENCE</scope>
    <source>
        <strain evidence="3">UCBG64.0493</strain>
        <tissue evidence="3">Leaf</tissue>
    </source>
</reference>
<evidence type="ECO:0000259" key="2">
    <source>
        <dbReference type="Pfam" id="PF21590"/>
    </source>
</evidence>
<protein>
    <recommendedName>
        <fullName evidence="5">Adaptor-related protein complex 5 beta subunit</fullName>
    </recommendedName>
</protein>
<evidence type="ECO:0000313" key="3">
    <source>
        <dbReference type="EMBL" id="KAK3033612.1"/>
    </source>
</evidence>
<name>A0AA88WTC2_9ASTE</name>
<dbReference type="AlphaFoldDB" id="A0AA88WTC2"/>
<dbReference type="Pfam" id="PF21590">
    <property type="entry name" value="AP5B1_C"/>
    <property type="match status" value="1"/>
</dbReference>
<evidence type="ECO:0000313" key="4">
    <source>
        <dbReference type="Proteomes" id="UP001188597"/>
    </source>
</evidence>
<feature type="domain" description="AP5B1 C-terminal" evidence="2">
    <location>
        <begin position="1056"/>
        <end position="1104"/>
    </location>
</feature>
<gene>
    <name evidence="3" type="ORF">RJ639_032898</name>
</gene>
<dbReference type="GO" id="GO:0030119">
    <property type="term" value="C:AP-type membrane coat adaptor complex"/>
    <property type="evidence" value="ECO:0007669"/>
    <property type="project" value="TreeGrafter"/>
</dbReference>
<dbReference type="Proteomes" id="UP001188597">
    <property type="component" value="Unassembled WGS sequence"/>
</dbReference>
<sequence length="1108" mass="124595">MAKPPSSLKPLSPQEWETLMEDYQYGGSRRCRWTSANYTALPLLQLSLSSLLRKDFPLNLKLRLLVFLEEECLLAFEESGFEIEQTLTLILDALRPLIQAPIDGVSITYSLKDQFMLSTTSIFITATSDAFPILPQLESLIELLLTVINRPNHGLDRQTRGVACECLRELERAFPCLLSEIAGHLWVLCQSERTHVAQSYVLLLAGVVHSIAMGKANVSILNTSLPLVPFNFPQFLLGENCWGKEISSSSYKELRRVMSFLLEWPQYLTPCGLIEFMSMIIPVAVALELQASLLTVQLSGLIYSFDPMLCHALLVLCLQFPEAFDGQEGEVANRLVLMSREVQHYLVFRLLALHWLLGFIGLLKDGEGRKKKAIIGMSLSFYPTVFDPLSLKSLKLDLLAYCSILVDGSISPGGHGVLGSDVIGSGVSVVKLLEDGLVSVSGFKWLPPWSTETAVAFRTFYKFLIGASSHSDTNRILMESTIFHTSEGARNTRYSVDEHIYWGHPANSLEKRHTVTTHHWLDFSFSDVSVILKEGWVDMAATVVEFVLTLPTFMMQRMLVDMILEFQGLVPVMVSFFDRLFSCYKHRWLGERLLQTLDVHLLPKVKIDNRLGSYFPVFDRIAENDTVPPIKLLELLTSFMFMLVEKHGPDTGLKCWSLGSRVLGICRTMLMHHHSSRLFLGLSRLLAFTCLYFPDLEVRDDSRIYLRMLVCVPGNKLKHILNIGEQLPEMEITGQRQEPLRVMDSKISEIVGILRRHFSSIPDYRQMPELKIRISCSLRFQSEPFNRIWGFDLPANTLDEEDILPAIYATVLTFSSSAPYGAIPSCHIPFLLGEPPKSDYSLGQSDSFDIASVENGTAEGYDFKAPVMVELEPQEPIPGLVDVYIETNAENSQVIRGQLQNISVGIEDMFLQAIMPEDVPPDAVPGYYLDLFSALWEACGTSSSTGRETFLLKGGKGTAAIRGTRSVKLVEVPATSLIQAVERHLAAFVVSVIGEPLVNIVKDAGIIRDIIWKDVASDSAIDVTTSDPNSERGPLYLKYHDDEDERGSQVHFNKKEMGCFLILIFLPPRFHLLFQMQVCDVSTLVHIRTDHWPCLAYIDDYLEALFYV</sequence>
<feature type="domain" description="AP5B1 middle" evidence="1">
    <location>
        <begin position="251"/>
        <end position="400"/>
    </location>
</feature>
<proteinExistence type="predicted"/>
<dbReference type="PANTHER" id="PTHR34033">
    <property type="entry name" value="AP-5 COMPLEX SUBUNIT BETA-1"/>
    <property type="match status" value="1"/>
</dbReference>
<dbReference type="InterPro" id="IPR048979">
    <property type="entry name" value="AP5B1_middle"/>
</dbReference>
<dbReference type="PANTHER" id="PTHR34033:SF1">
    <property type="entry name" value="AP-5 COMPLEX SUBUNIT BETA-1"/>
    <property type="match status" value="1"/>
</dbReference>
<evidence type="ECO:0008006" key="5">
    <source>
        <dbReference type="Google" id="ProtNLM"/>
    </source>
</evidence>
<dbReference type="EMBL" id="JAVXUP010000228">
    <property type="protein sequence ID" value="KAK3033612.1"/>
    <property type="molecule type" value="Genomic_DNA"/>
</dbReference>
<evidence type="ECO:0000259" key="1">
    <source>
        <dbReference type="Pfam" id="PF21588"/>
    </source>
</evidence>
<dbReference type="Pfam" id="PF21588">
    <property type="entry name" value="AP5B1_middle"/>
    <property type="match status" value="2"/>
</dbReference>
<organism evidence="3 4">
    <name type="scientific">Escallonia herrerae</name>
    <dbReference type="NCBI Taxonomy" id="1293975"/>
    <lineage>
        <taxon>Eukaryota</taxon>
        <taxon>Viridiplantae</taxon>
        <taxon>Streptophyta</taxon>
        <taxon>Embryophyta</taxon>
        <taxon>Tracheophyta</taxon>
        <taxon>Spermatophyta</taxon>
        <taxon>Magnoliopsida</taxon>
        <taxon>eudicotyledons</taxon>
        <taxon>Gunneridae</taxon>
        <taxon>Pentapetalae</taxon>
        <taxon>asterids</taxon>
        <taxon>campanulids</taxon>
        <taxon>Escalloniales</taxon>
        <taxon>Escalloniaceae</taxon>
        <taxon>Escallonia</taxon>
    </lineage>
</organism>
<dbReference type="GO" id="GO:0016197">
    <property type="term" value="P:endosomal transport"/>
    <property type="evidence" value="ECO:0007669"/>
    <property type="project" value="InterPro"/>
</dbReference>
<feature type="domain" description="AP5B1 middle" evidence="1">
    <location>
        <begin position="555"/>
        <end position="717"/>
    </location>
</feature>